<gene>
    <name evidence="2" type="ORF">KTA_25510</name>
</gene>
<accession>A0A455T4U9</accession>
<proteinExistence type="predicted"/>
<dbReference type="EMBL" id="AP019377">
    <property type="protein sequence ID" value="BBH94352.1"/>
    <property type="molecule type" value="Genomic_DNA"/>
</dbReference>
<dbReference type="AlphaFoldDB" id="A0A455T4U9"/>
<evidence type="ECO:0008006" key="3">
    <source>
        <dbReference type="Google" id="ProtNLM"/>
    </source>
</evidence>
<protein>
    <recommendedName>
        <fullName evidence="3">CcmD family protein</fullName>
    </recommendedName>
</protein>
<organism evidence="2">
    <name type="scientific">Thermogemmatispora argillosa</name>
    <dbReference type="NCBI Taxonomy" id="2045280"/>
    <lineage>
        <taxon>Bacteria</taxon>
        <taxon>Bacillati</taxon>
        <taxon>Chloroflexota</taxon>
        <taxon>Ktedonobacteria</taxon>
        <taxon>Thermogemmatisporales</taxon>
        <taxon>Thermogemmatisporaceae</taxon>
        <taxon>Thermogemmatispora</taxon>
    </lineage>
</organism>
<evidence type="ECO:0000256" key="1">
    <source>
        <dbReference type="SAM" id="Phobius"/>
    </source>
</evidence>
<feature type="transmembrane region" description="Helical" evidence="1">
    <location>
        <begin position="6"/>
        <end position="24"/>
    </location>
</feature>
<sequence length="48" mass="5570">MIYMVIAYALVWAGLFAYLAFVSLRIRAVRTELAAVEELVHEREARQE</sequence>
<keyword evidence="1" id="KW-1133">Transmembrane helix</keyword>
<keyword evidence="1" id="KW-0472">Membrane</keyword>
<reference evidence="2" key="1">
    <citation type="submission" date="2018-12" db="EMBL/GenBank/DDBJ databases">
        <title>Novel natural products biosynthetic potential of the class Ktedonobacteria.</title>
        <authorList>
            <person name="Zheng Y."/>
            <person name="Saitou A."/>
            <person name="Wang C.M."/>
            <person name="Toyoda A."/>
            <person name="Minakuchi Y."/>
            <person name="Sekiguchi Y."/>
            <person name="Ueda K."/>
            <person name="Takano H."/>
            <person name="Sakai Y."/>
            <person name="Yokota A."/>
            <person name="Yabe S."/>
        </authorList>
    </citation>
    <scope>NUCLEOTIDE SEQUENCE</scope>
    <source>
        <strain evidence="2">A3-2</strain>
    </source>
</reference>
<evidence type="ECO:0000313" key="2">
    <source>
        <dbReference type="EMBL" id="BBH94352.1"/>
    </source>
</evidence>
<keyword evidence="1" id="KW-0812">Transmembrane</keyword>
<name>A0A455T4U9_9CHLR</name>